<evidence type="ECO:0000256" key="5">
    <source>
        <dbReference type="ARBA" id="ARBA00023136"/>
    </source>
</evidence>
<dbReference type="PANTHER" id="PTHR32196:SF19">
    <property type="entry name" value="GALACTOFURANOSE TRANSPORTER PERMEASE PROTEIN YTFT"/>
    <property type="match status" value="1"/>
</dbReference>
<dbReference type="Proteomes" id="UP000484381">
    <property type="component" value="Unassembled WGS sequence"/>
</dbReference>
<feature type="transmembrane region" description="Helical" evidence="6">
    <location>
        <begin position="166"/>
        <end position="188"/>
    </location>
</feature>
<protein>
    <submittedName>
        <fullName evidence="7">ABC transporter permease</fullName>
    </submittedName>
</protein>
<evidence type="ECO:0000313" key="8">
    <source>
        <dbReference type="Proteomes" id="UP000484381"/>
    </source>
</evidence>
<evidence type="ECO:0000256" key="1">
    <source>
        <dbReference type="ARBA" id="ARBA00004651"/>
    </source>
</evidence>
<dbReference type="PANTHER" id="PTHR32196">
    <property type="entry name" value="ABC TRANSPORTER PERMEASE PROTEIN YPHD-RELATED-RELATED"/>
    <property type="match status" value="1"/>
</dbReference>
<comment type="caution">
    <text evidence="7">The sequence shown here is derived from an EMBL/GenBank/DDBJ whole genome shotgun (WGS) entry which is preliminary data.</text>
</comment>
<feature type="transmembrane region" description="Helical" evidence="6">
    <location>
        <begin position="99"/>
        <end position="122"/>
    </location>
</feature>
<dbReference type="Pfam" id="PF02653">
    <property type="entry name" value="BPD_transp_2"/>
    <property type="match status" value="1"/>
</dbReference>
<dbReference type="GO" id="GO:0005886">
    <property type="term" value="C:plasma membrane"/>
    <property type="evidence" value="ECO:0007669"/>
    <property type="project" value="UniProtKB-SubCell"/>
</dbReference>
<reference evidence="7 8" key="1">
    <citation type="submission" date="2019-10" db="EMBL/GenBank/DDBJ databases">
        <title>Paraburkholderia sp. isolated from nodules of Mimosa pudica from Brazilian Atlantic Forest soils.</title>
        <authorList>
            <person name="Paulitsch F."/>
            <person name="Hungria M."/>
            <person name="Dall'Agnol R."/>
        </authorList>
    </citation>
    <scope>NUCLEOTIDE SEQUENCE [LARGE SCALE GENOMIC DNA]</scope>
    <source>
        <strain evidence="7 8">CNPSo 3157</strain>
    </source>
</reference>
<keyword evidence="8" id="KW-1185">Reference proteome</keyword>
<comment type="subcellular location">
    <subcellularLocation>
        <location evidence="1">Cell membrane</location>
        <topology evidence="1">Multi-pass membrane protein</topology>
    </subcellularLocation>
</comment>
<evidence type="ECO:0000256" key="6">
    <source>
        <dbReference type="SAM" id="Phobius"/>
    </source>
</evidence>
<feature type="transmembrane region" description="Helical" evidence="6">
    <location>
        <begin position="129"/>
        <end position="146"/>
    </location>
</feature>
<organism evidence="7 8">
    <name type="scientific">Paraburkholderia franconis</name>
    <dbReference type="NCBI Taxonomy" id="2654983"/>
    <lineage>
        <taxon>Bacteria</taxon>
        <taxon>Pseudomonadati</taxon>
        <taxon>Pseudomonadota</taxon>
        <taxon>Betaproteobacteria</taxon>
        <taxon>Burkholderiales</taxon>
        <taxon>Burkholderiaceae</taxon>
        <taxon>Paraburkholderia</taxon>
    </lineage>
</organism>
<feature type="transmembrane region" description="Helical" evidence="6">
    <location>
        <begin position="50"/>
        <end position="68"/>
    </location>
</feature>
<sequence length="347" mass="35546">MNRIRTLLHHQLVWPALTLVLLFALDLAHRASFLSITLLDGHLFGAPIDILNRAAPLVIVSLGMTLVIATRGIDISVGAIVAIAGAAAAIVLQEDPSRVGGALLAALGVGVLAGVWNGVLVAFVGMQPIIATLILMVAGRGVAQLLTSGQIIPIGAPGYLKLGDGYIATVPCSVWIAIAVTAMTALLIHRTALGLFIRSIGVNPVATRLVGLRSGAIVFSVYVFCGAMAAIAGIIASSNVRSADGNNAGLLLELDAILAVTLGGTSLLGGRFSLPGTVLGALIIQTLTYTTYSIGVPPEATLVVKAVVVIVVSMIQSETTRRLLVRQIRRVLPSAQPGGAATGSTTS</sequence>
<proteinExistence type="predicted"/>
<evidence type="ECO:0000256" key="3">
    <source>
        <dbReference type="ARBA" id="ARBA00022692"/>
    </source>
</evidence>
<dbReference type="RefSeq" id="WP_152758381.1">
    <property type="nucleotide sequence ID" value="NZ_WHNP01000009.1"/>
</dbReference>
<dbReference type="CDD" id="cd06579">
    <property type="entry name" value="TM_PBP1_transp_AraH_like"/>
    <property type="match status" value="1"/>
</dbReference>
<keyword evidence="2" id="KW-1003">Cell membrane</keyword>
<dbReference type="InterPro" id="IPR001851">
    <property type="entry name" value="ABC_transp_permease"/>
</dbReference>
<keyword evidence="4 6" id="KW-1133">Transmembrane helix</keyword>
<evidence type="ECO:0000256" key="2">
    <source>
        <dbReference type="ARBA" id="ARBA00022475"/>
    </source>
</evidence>
<evidence type="ECO:0000256" key="4">
    <source>
        <dbReference type="ARBA" id="ARBA00022989"/>
    </source>
</evidence>
<evidence type="ECO:0000313" key="7">
    <source>
        <dbReference type="EMBL" id="MPW17759.1"/>
    </source>
</evidence>
<dbReference type="AlphaFoldDB" id="A0A7X1TG24"/>
<dbReference type="EMBL" id="WHNP01000009">
    <property type="protein sequence ID" value="MPW17759.1"/>
    <property type="molecule type" value="Genomic_DNA"/>
</dbReference>
<dbReference type="GO" id="GO:0022857">
    <property type="term" value="F:transmembrane transporter activity"/>
    <property type="evidence" value="ECO:0007669"/>
    <property type="project" value="InterPro"/>
</dbReference>
<name>A0A7X1TG24_9BURK</name>
<keyword evidence="5 6" id="KW-0472">Membrane</keyword>
<accession>A0A7X1TG24</accession>
<keyword evidence="3 6" id="KW-0812">Transmembrane</keyword>
<feature type="transmembrane region" description="Helical" evidence="6">
    <location>
        <begin position="216"/>
        <end position="236"/>
    </location>
</feature>
<feature type="transmembrane region" description="Helical" evidence="6">
    <location>
        <begin position="75"/>
        <end position="93"/>
    </location>
</feature>
<gene>
    <name evidence="7" type="ORF">GCT13_12645</name>
</gene>